<dbReference type="Pfam" id="PF12621">
    <property type="entry name" value="PHM7_ext"/>
    <property type="match status" value="1"/>
</dbReference>
<dbReference type="GeneID" id="30148541"/>
<dbReference type="STRING" id="984486.A0A1E3QXR3"/>
<feature type="transmembrane region" description="Helical" evidence="8">
    <location>
        <begin position="563"/>
        <end position="584"/>
    </location>
</feature>
<feature type="transmembrane region" description="Helical" evidence="8">
    <location>
        <begin position="634"/>
        <end position="652"/>
    </location>
</feature>
<dbReference type="InterPro" id="IPR027815">
    <property type="entry name" value="CSC1/OSCA1-like_cyt"/>
</dbReference>
<feature type="transmembrane region" description="Helical" evidence="8">
    <location>
        <begin position="12"/>
        <end position="34"/>
    </location>
</feature>
<dbReference type="PANTHER" id="PTHR13018:SF26">
    <property type="entry name" value="DOMAIN PROTEIN, PUTATIVE (AFU_ORTHOLOGUE AFUA_5G10920)-RELATED"/>
    <property type="match status" value="1"/>
</dbReference>
<dbReference type="GO" id="GO:0005227">
    <property type="term" value="F:calcium-activated cation channel activity"/>
    <property type="evidence" value="ECO:0007669"/>
    <property type="project" value="InterPro"/>
</dbReference>
<dbReference type="Pfam" id="PF13967">
    <property type="entry name" value="RSN1_TM"/>
    <property type="match status" value="1"/>
</dbReference>
<evidence type="ECO:0000259" key="9">
    <source>
        <dbReference type="Pfam" id="PF02714"/>
    </source>
</evidence>
<dbReference type="InterPro" id="IPR003864">
    <property type="entry name" value="CSC1/OSCA1-like_7TM"/>
</dbReference>
<feature type="transmembrane region" description="Helical" evidence="8">
    <location>
        <begin position="421"/>
        <end position="445"/>
    </location>
</feature>
<accession>A0A1E3QXR3</accession>
<evidence type="ECO:0000256" key="5">
    <source>
        <dbReference type="ARBA" id="ARBA00022989"/>
    </source>
</evidence>
<evidence type="ECO:0000256" key="6">
    <source>
        <dbReference type="ARBA" id="ARBA00023136"/>
    </source>
</evidence>
<dbReference type="OrthoDB" id="1076608at2759"/>
<evidence type="ECO:0000256" key="2">
    <source>
        <dbReference type="ARBA" id="ARBA00007779"/>
    </source>
</evidence>
<feature type="transmembrane region" description="Helical" evidence="8">
    <location>
        <begin position="466"/>
        <end position="494"/>
    </location>
</feature>
<keyword evidence="14" id="KW-1185">Reference proteome</keyword>
<feature type="domain" description="CSC1/OSCA1-like cytosolic" evidence="12">
    <location>
        <begin position="184"/>
        <end position="362"/>
    </location>
</feature>
<dbReference type="Proteomes" id="UP000094336">
    <property type="component" value="Unassembled WGS sequence"/>
</dbReference>
<feature type="transmembrane region" description="Helical" evidence="8">
    <location>
        <begin position="514"/>
        <end position="542"/>
    </location>
</feature>
<gene>
    <name evidence="13" type="ORF">BABINDRAFT_169766</name>
</gene>
<keyword evidence="6 8" id="KW-0472">Membrane</keyword>
<evidence type="ECO:0000259" key="12">
    <source>
        <dbReference type="Pfam" id="PF14703"/>
    </source>
</evidence>
<dbReference type="InterPro" id="IPR032880">
    <property type="entry name" value="CSC1/OSCA1-like_N"/>
</dbReference>
<keyword evidence="4 8" id="KW-0812">Transmembrane</keyword>
<feature type="domain" description="CSC1/OSCA1-like N-terminal transmembrane" evidence="11">
    <location>
        <begin position="13"/>
        <end position="161"/>
    </location>
</feature>
<sequence length="873" mass="98356">MGLSTSNTSTQSIITSFTINGVVCAVFVLGFLLLRGRFKRIYQPKSAYDLIAEDKKPEPLPSGIYRWFIVLIRKPHAFILQQAGIDGYFFIRYLYVLGWICFWGCIVLLPILLPVNVVGGRGNKGFDLLTFSNVTHHSRYYAHAILSWFFYGGVMFVLYRELFFFTSLRQAALSSPRYAKKLSSRTVLFQTVTDQFLDEEEFFKLFDGVKKIWVARAQPDLSAKVKQRQEMAMKLEAAETKLLTMAYKAKIKAEKKGEVIEPADEIVCYVPQKKRPSHRKFPLFGKKVDTITELSEKLPELNREVEEMQANFRNARPLNSIFVEFESQYLAQIAFQTVLSHSLLHMNPKQIGIEPQDIIWSNMRLMWWERLVREATAAAASCGLVVLWAIPVAFVGMISNITYLVDKLPWLGFIMKLPKVLLGVITSLLPTIVLSVLMSFLPIFIRGFAKLSGAASTQQVEHYTQNVYFAFQVVHVFLITTVTSSATSVVTLIIEHPQDAMTLLASGLPKSSNFFVSYLLLQGLSVAGGALLQIATLVMFYIMGLLDTTPRKKWTRWTSLSSFSWGTAFPVHTNLAVITLSYAIISPLILLFACLCFALLYIVYLHNITYIFVESADGRGMYYPRAIFQTFTGLYLGQVCLLGLFVVGKGWGPIVLELIALGITIFVHINLLAAFSHLVTVLPVDCMKPSDGVSETPSYPGQKASEANFDYQNAKDVKAHATQPLTDAMASDGNQESQWGLQPLLAEDVDYYEDPPNYSRFFRYFLPSVYLSYAEVKKMLPEIFHYPLEADMAANEHAYDFPDVSATQPVLWLPRDPMGLSEKEIDKLDGVISASDEGAMLDHKGKSCWTTAPPNVGNRDDETERQEDLELVL</sequence>
<organism evidence="13 14">
    <name type="scientific">Babjeviella inositovora NRRL Y-12698</name>
    <dbReference type="NCBI Taxonomy" id="984486"/>
    <lineage>
        <taxon>Eukaryota</taxon>
        <taxon>Fungi</taxon>
        <taxon>Dikarya</taxon>
        <taxon>Ascomycota</taxon>
        <taxon>Saccharomycotina</taxon>
        <taxon>Pichiomycetes</taxon>
        <taxon>Serinales incertae sedis</taxon>
        <taxon>Babjeviella</taxon>
    </lineage>
</organism>
<protein>
    <recommendedName>
        <fullName evidence="15">DUF221-domain-containing protein</fullName>
    </recommendedName>
</protein>
<evidence type="ECO:0000256" key="3">
    <source>
        <dbReference type="ARBA" id="ARBA00022448"/>
    </source>
</evidence>
<dbReference type="Pfam" id="PF14703">
    <property type="entry name" value="PHM7_cyt"/>
    <property type="match status" value="1"/>
</dbReference>
<reference evidence="14" key="1">
    <citation type="submission" date="2016-05" db="EMBL/GenBank/DDBJ databases">
        <title>Comparative genomics of biotechnologically important yeasts.</title>
        <authorList>
            <consortium name="DOE Joint Genome Institute"/>
            <person name="Riley R."/>
            <person name="Haridas S."/>
            <person name="Wolfe K.H."/>
            <person name="Lopes M.R."/>
            <person name="Hittinger C.T."/>
            <person name="Goker M."/>
            <person name="Salamov A."/>
            <person name="Wisecaver J."/>
            <person name="Long T.M."/>
            <person name="Aerts A.L."/>
            <person name="Barry K."/>
            <person name="Choi C."/>
            <person name="Clum A."/>
            <person name="Coughlan A.Y."/>
            <person name="Deshpande S."/>
            <person name="Douglass A.P."/>
            <person name="Hanson S.J."/>
            <person name="Klenk H.-P."/>
            <person name="Labutti K."/>
            <person name="Lapidus A."/>
            <person name="Lindquist E."/>
            <person name="Lipzen A."/>
            <person name="Meier-Kolthoff J.P."/>
            <person name="Ohm R.A."/>
            <person name="Otillar R.P."/>
            <person name="Pangilinan J."/>
            <person name="Peng Y."/>
            <person name="Rokas A."/>
            <person name="Rosa C.A."/>
            <person name="Scheuner C."/>
            <person name="Sibirny A.A."/>
            <person name="Slot J.C."/>
            <person name="Stielow J.B."/>
            <person name="Sun H."/>
            <person name="Kurtzman C.P."/>
            <person name="Blackwell M."/>
            <person name="Grigoriev I.V."/>
            <person name="Jeffries T.W."/>
        </authorList>
    </citation>
    <scope>NUCLEOTIDE SEQUENCE [LARGE SCALE GENOMIC DNA]</scope>
    <source>
        <strain evidence="14">NRRL Y-12698</strain>
    </source>
</reference>
<feature type="region of interest" description="Disordered" evidence="7">
    <location>
        <begin position="850"/>
        <end position="873"/>
    </location>
</feature>
<comment type="subcellular location">
    <subcellularLocation>
        <location evidence="1">Membrane</location>
        <topology evidence="1">Multi-pass membrane protein</topology>
    </subcellularLocation>
</comment>
<evidence type="ECO:0000259" key="11">
    <source>
        <dbReference type="Pfam" id="PF13967"/>
    </source>
</evidence>
<feature type="domain" description="CSC1/OSCA1-like 7TM region" evidence="9">
    <location>
        <begin position="376"/>
        <end position="645"/>
    </location>
</feature>
<keyword evidence="5 8" id="KW-1133">Transmembrane helix</keyword>
<keyword evidence="3" id="KW-0813">Transport</keyword>
<feature type="transmembrane region" description="Helical" evidence="8">
    <location>
        <begin position="93"/>
        <end position="113"/>
    </location>
</feature>
<feature type="domain" description="10TM putative phosphate transporter extracellular tail" evidence="10">
    <location>
        <begin position="764"/>
        <end position="854"/>
    </location>
</feature>
<feature type="transmembrane region" description="Helical" evidence="8">
    <location>
        <begin position="590"/>
        <end position="613"/>
    </location>
</feature>
<dbReference type="EMBL" id="KV454426">
    <property type="protein sequence ID" value="ODQ82453.1"/>
    <property type="molecule type" value="Genomic_DNA"/>
</dbReference>
<dbReference type="RefSeq" id="XP_018987781.1">
    <property type="nucleotide sequence ID" value="XM_019130688.1"/>
</dbReference>
<evidence type="ECO:0000259" key="10">
    <source>
        <dbReference type="Pfam" id="PF12621"/>
    </source>
</evidence>
<evidence type="ECO:0000256" key="7">
    <source>
        <dbReference type="SAM" id="MobiDB-lite"/>
    </source>
</evidence>
<evidence type="ECO:0000256" key="1">
    <source>
        <dbReference type="ARBA" id="ARBA00004141"/>
    </source>
</evidence>
<evidence type="ECO:0000313" key="13">
    <source>
        <dbReference type="EMBL" id="ODQ82453.1"/>
    </source>
</evidence>
<dbReference type="InterPro" id="IPR045122">
    <property type="entry name" value="Csc1-like"/>
</dbReference>
<dbReference type="PANTHER" id="PTHR13018">
    <property type="entry name" value="PROBABLE MEMBRANE PROTEIN DUF221-RELATED"/>
    <property type="match status" value="1"/>
</dbReference>
<proteinExistence type="inferred from homology"/>
<comment type="similarity">
    <text evidence="2">Belongs to the CSC1 (TC 1.A.17) family.</text>
</comment>
<dbReference type="Pfam" id="PF02714">
    <property type="entry name" value="RSN1_7TM"/>
    <property type="match status" value="1"/>
</dbReference>
<evidence type="ECO:0000256" key="4">
    <source>
        <dbReference type="ARBA" id="ARBA00022692"/>
    </source>
</evidence>
<feature type="transmembrane region" description="Helical" evidence="8">
    <location>
        <begin position="140"/>
        <end position="159"/>
    </location>
</feature>
<evidence type="ECO:0000313" key="14">
    <source>
        <dbReference type="Proteomes" id="UP000094336"/>
    </source>
</evidence>
<feature type="transmembrane region" description="Helical" evidence="8">
    <location>
        <begin position="375"/>
        <end position="401"/>
    </location>
</feature>
<name>A0A1E3QXR3_9ASCO</name>
<dbReference type="InterPro" id="IPR022257">
    <property type="entry name" value="PHM7_ext"/>
</dbReference>
<evidence type="ECO:0000256" key="8">
    <source>
        <dbReference type="SAM" id="Phobius"/>
    </source>
</evidence>
<feature type="compositionally biased region" description="Basic and acidic residues" evidence="7">
    <location>
        <begin position="858"/>
        <end position="873"/>
    </location>
</feature>
<dbReference type="AlphaFoldDB" id="A0A1E3QXR3"/>
<dbReference type="GO" id="GO:0005886">
    <property type="term" value="C:plasma membrane"/>
    <property type="evidence" value="ECO:0007669"/>
    <property type="project" value="TreeGrafter"/>
</dbReference>
<evidence type="ECO:0008006" key="15">
    <source>
        <dbReference type="Google" id="ProtNLM"/>
    </source>
</evidence>
<feature type="transmembrane region" description="Helical" evidence="8">
    <location>
        <begin position="658"/>
        <end position="682"/>
    </location>
</feature>